<sequence>MQHKEFNLSIEQYLSKLIDFIQVRLASPEWEDCVEVIISTKNEKKYVQAVNVKIKDRRFKHYEDSDYTIKIVENPIVKTKNTITVNKYSYEIKSVTNPDDFVRFDYYPYSDFPHFHINADEKTWGNHLTYPDKTNINLEMLDCFIALEIFNAFVAHPKEHILDMDNNQRYIQKLKKS</sequence>
<name>A0A1X1GDJ1_STROR</name>
<organism evidence="1 2">
    <name type="scientific">Streptococcus oralis subsp. tigurinus</name>
    <dbReference type="NCBI Taxonomy" id="1077464"/>
    <lineage>
        <taxon>Bacteria</taxon>
        <taxon>Bacillati</taxon>
        <taxon>Bacillota</taxon>
        <taxon>Bacilli</taxon>
        <taxon>Lactobacillales</taxon>
        <taxon>Streptococcaceae</taxon>
        <taxon>Streptococcus</taxon>
    </lineage>
</organism>
<dbReference type="RefSeq" id="WP_084920025.1">
    <property type="nucleotide sequence ID" value="NZ_NCUE01000015.1"/>
</dbReference>
<protein>
    <recommendedName>
        <fullName evidence="3">DUF2290 domain-containing protein</fullName>
    </recommendedName>
</protein>
<evidence type="ECO:0000313" key="2">
    <source>
        <dbReference type="Proteomes" id="UP000193958"/>
    </source>
</evidence>
<dbReference type="Proteomes" id="UP000193958">
    <property type="component" value="Unassembled WGS sequence"/>
</dbReference>
<evidence type="ECO:0008006" key="3">
    <source>
        <dbReference type="Google" id="ProtNLM"/>
    </source>
</evidence>
<dbReference type="AlphaFoldDB" id="A0A1X1GDJ1"/>
<reference evidence="1 2" key="1">
    <citation type="journal article" date="2016" name="Eur. J. Clin. Microbiol. Infect. Dis.">
        <title>Whole genome sequencing as a tool for phylogenetic analysis of clinical strains of Mitis group streptococci.</title>
        <authorList>
            <person name="Rasmussen L.H."/>
            <person name="Dargis R."/>
            <person name="Hojholt K."/>
            <person name="Christensen J.J."/>
            <person name="Skovgaard O."/>
            <person name="Justesen U.S."/>
            <person name="Rosenvinge F.S."/>
            <person name="Moser C."/>
            <person name="Lukjancenko O."/>
            <person name="Rasmussen S."/>
            <person name="Nielsen X.C."/>
        </authorList>
    </citation>
    <scope>NUCLEOTIDE SEQUENCE [LARGE SCALE GENOMIC DNA]</scope>
    <source>
        <strain evidence="1 2">B_003802_10</strain>
    </source>
</reference>
<dbReference type="EMBL" id="NCUE01000015">
    <property type="protein sequence ID" value="ORO44803.1"/>
    <property type="molecule type" value="Genomic_DNA"/>
</dbReference>
<gene>
    <name evidence="1" type="ORF">B7727_01585</name>
</gene>
<accession>A0A1X1GDJ1</accession>
<proteinExistence type="predicted"/>
<comment type="caution">
    <text evidence="1">The sequence shown here is derived from an EMBL/GenBank/DDBJ whole genome shotgun (WGS) entry which is preliminary data.</text>
</comment>
<evidence type="ECO:0000313" key="1">
    <source>
        <dbReference type="EMBL" id="ORO44803.1"/>
    </source>
</evidence>